<accession>A0ABU3K6J2</accession>
<dbReference type="PROSITE" id="PS51257">
    <property type="entry name" value="PROKAR_LIPOPROTEIN"/>
    <property type="match status" value="1"/>
</dbReference>
<keyword evidence="3" id="KW-1185">Reference proteome</keyword>
<organism evidence="2 3">
    <name type="scientific">Candidatus Nitronereus thalassa</name>
    <dbReference type="NCBI Taxonomy" id="3020898"/>
    <lineage>
        <taxon>Bacteria</taxon>
        <taxon>Pseudomonadati</taxon>
        <taxon>Nitrospirota</taxon>
        <taxon>Nitrospiria</taxon>
        <taxon>Nitrospirales</taxon>
        <taxon>Nitrospiraceae</taxon>
        <taxon>Candidatus Nitronereus</taxon>
    </lineage>
</organism>
<sequence>MPHKLSPIPFTIQEVFLTIIILIGGTGCQEFPPYTLNTDSFGNQASLSSATMLTPNPQDTTFLHGLESRADKQLSQCRKPEDCNQAHFLKALTTLHTNQEAASYHFQKVVESSPQHRLSQASRVWLWLLDEIRAAKSQPTSAQEINRELIQALLQRDLGLLESPSPDTLMPPDLKSLLMANDAKIQSLSEQVHALSQEVATLKSESASIQSLQKQLQQRNKKVTELTSQLDALRRIDQELKEKAPPTTPSETILPPKEEPRDHP</sequence>
<proteinExistence type="predicted"/>
<name>A0ABU3K6J2_9BACT</name>
<evidence type="ECO:0008006" key="4">
    <source>
        <dbReference type="Google" id="ProtNLM"/>
    </source>
</evidence>
<dbReference type="Proteomes" id="UP001250932">
    <property type="component" value="Unassembled WGS sequence"/>
</dbReference>
<dbReference type="RefSeq" id="WP_313832306.1">
    <property type="nucleotide sequence ID" value="NZ_JAQOUE010000001.1"/>
</dbReference>
<dbReference type="EMBL" id="JAQOUE010000001">
    <property type="protein sequence ID" value="MDT7041960.1"/>
    <property type="molecule type" value="Genomic_DNA"/>
</dbReference>
<gene>
    <name evidence="2" type="ORF">PPG34_06315</name>
</gene>
<evidence type="ECO:0000256" key="1">
    <source>
        <dbReference type="SAM" id="MobiDB-lite"/>
    </source>
</evidence>
<protein>
    <recommendedName>
        <fullName evidence="4">Chromosome partition protein Smc</fullName>
    </recommendedName>
</protein>
<evidence type="ECO:0000313" key="2">
    <source>
        <dbReference type="EMBL" id="MDT7041960.1"/>
    </source>
</evidence>
<evidence type="ECO:0000313" key="3">
    <source>
        <dbReference type="Proteomes" id="UP001250932"/>
    </source>
</evidence>
<reference evidence="2 3" key="1">
    <citation type="journal article" date="2023" name="ISME J.">
        <title>Cultivation and genomic characterization of novel and ubiquitous marine nitrite-oxidizing bacteria from the Nitrospirales.</title>
        <authorList>
            <person name="Mueller A.J."/>
            <person name="Daebeler A."/>
            <person name="Herbold C.W."/>
            <person name="Kirkegaard R.H."/>
            <person name="Daims H."/>
        </authorList>
    </citation>
    <scope>NUCLEOTIDE SEQUENCE [LARGE SCALE GENOMIC DNA]</scope>
    <source>
        <strain evidence="2 3">EB</strain>
    </source>
</reference>
<feature type="region of interest" description="Disordered" evidence="1">
    <location>
        <begin position="237"/>
        <end position="264"/>
    </location>
</feature>
<comment type="caution">
    <text evidence="2">The sequence shown here is derived from an EMBL/GenBank/DDBJ whole genome shotgun (WGS) entry which is preliminary data.</text>
</comment>